<organism evidence="6 7">
    <name type="scientific">Rhizobium grahamii</name>
    <dbReference type="NCBI Taxonomy" id="1120045"/>
    <lineage>
        <taxon>Bacteria</taxon>
        <taxon>Pseudomonadati</taxon>
        <taxon>Pseudomonadota</taxon>
        <taxon>Alphaproteobacteria</taxon>
        <taxon>Hyphomicrobiales</taxon>
        <taxon>Rhizobiaceae</taxon>
        <taxon>Rhizobium/Agrobacterium group</taxon>
        <taxon>Rhizobium</taxon>
    </lineage>
</organism>
<dbReference type="Proteomes" id="UP000326881">
    <property type="component" value="Plasmid unnamed"/>
</dbReference>
<feature type="domain" description="Histidine kinase" evidence="5">
    <location>
        <begin position="307"/>
        <end position="524"/>
    </location>
</feature>
<keyword evidence="7" id="KW-1185">Reference proteome</keyword>
<feature type="transmembrane region" description="Helical" evidence="4">
    <location>
        <begin position="26"/>
        <end position="57"/>
    </location>
</feature>
<dbReference type="InterPro" id="IPR036097">
    <property type="entry name" value="HisK_dim/P_sf"/>
</dbReference>
<sequence>MAIGFHGLFATHEAEHHDLVFGGLSLLIGSAVFAVDMFTGIEGAVAVLYSIALLFAAQAANRKGLMALSAAFIALTLFAFFFGHGPDPDMQAFLRLVVALASLAVTTALLVRNDEAKAELLRMNSALRESETRYRSIFHGTRVALWERDYSRLRHHLVSLKARGISDIKLHARDNPEFIRDCIQMIEIVAANAAANDLLGATPDHPSNCAMAGYIPPDSAAITEVLQAIMDGASHLEHDAEVISENGETKSVLLSIGFPDDTSAFNRVVVSMVDVTQREEARKTLAEAQAELSRASKAATVGVLSASLAHELNQPLGAIVVNSQTLLRWLAKDPPDLEATRRSAERILRDGNRASEIIKNTRSMLSATPPEAEHIDLNALLSETLTLMEHDLQRERTAVEIIQEEEIPSVPGIKIEMQQVLINLISNAAHAIAAAAAKRRLVTITLKNEHDGEHVLISVRDTGNGLDLEAARKIFTPFFTTKKNGMGMGLSICRSAIEARGGTLEARNHPEGGALFEIRLPKEKADA</sequence>
<keyword evidence="4" id="KW-1133">Transmembrane helix</keyword>
<feature type="transmembrane region" description="Helical" evidence="4">
    <location>
        <begin position="64"/>
        <end position="86"/>
    </location>
</feature>
<dbReference type="EC" id="2.7.13.3" evidence="2"/>
<dbReference type="AlphaFoldDB" id="A0A5Q0CE93"/>
<keyword evidence="4" id="KW-0812">Transmembrane</keyword>
<evidence type="ECO:0000256" key="1">
    <source>
        <dbReference type="ARBA" id="ARBA00000085"/>
    </source>
</evidence>
<evidence type="ECO:0000256" key="4">
    <source>
        <dbReference type="SAM" id="Phobius"/>
    </source>
</evidence>
<accession>A0A5Q0CE93</accession>
<dbReference type="Pfam" id="PF02518">
    <property type="entry name" value="HATPase_c"/>
    <property type="match status" value="1"/>
</dbReference>
<evidence type="ECO:0000256" key="3">
    <source>
        <dbReference type="ARBA" id="ARBA00022553"/>
    </source>
</evidence>
<dbReference type="Gene3D" id="3.30.450.20">
    <property type="entry name" value="PAS domain"/>
    <property type="match status" value="1"/>
</dbReference>
<protein>
    <recommendedName>
        <fullName evidence="2">histidine kinase</fullName>
        <ecNumber evidence="2">2.7.13.3</ecNumber>
    </recommendedName>
</protein>
<dbReference type="SUPFAM" id="SSF47384">
    <property type="entry name" value="Homodimeric domain of signal transducing histidine kinase"/>
    <property type="match status" value="1"/>
</dbReference>
<dbReference type="PANTHER" id="PTHR43065">
    <property type="entry name" value="SENSOR HISTIDINE KINASE"/>
    <property type="match status" value="1"/>
</dbReference>
<comment type="catalytic activity">
    <reaction evidence="1">
        <text>ATP + protein L-histidine = ADP + protein N-phospho-L-histidine.</text>
        <dbReference type="EC" id="2.7.13.3"/>
    </reaction>
</comment>
<dbReference type="InterPro" id="IPR003661">
    <property type="entry name" value="HisK_dim/P_dom"/>
</dbReference>
<dbReference type="InterPro" id="IPR004358">
    <property type="entry name" value="Sig_transdc_His_kin-like_C"/>
</dbReference>
<evidence type="ECO:0000256" key="2">
    <source>
        <dbReference type="ARBA" id="ARBA00012438"/>
    </source>
</evidence>
<dbReference type="CDD" id="cd00082">
    <property type="entry name" value="HisKA"/>
    <property type="match status" value="1"/>
</dbReference>
<dbReference type="KEGG" id="rgr:FZ934_25600"/>
<evidence type="ECO:0000259" key="5">
    <source>
        <dbReference type="PROSITE" id="PS50109"/>
    </source>
</evidence>
<dbReference type="SMART" id="SM00387">
    <property type="entry name" value="HATPase_c"/>
    <property type="match status" value="1"/>
</dbReference>
<dbReference type="RefSeq" id="WP_153273572.1">
    <property type="nucleotide sequence ID" value="NZ_CP043499.1"/>
</dbReference>
<dbReference type="GO" id="GO:0000155">
    <property type="term" value="F:phosphorelay sensor kinase activity"/>
    <property type="evidence" value="ECO:0007669"/>
    <property type="project" value="InterPro"/>
</dbReference>
<dbReference type="PANTHER" id="PTHR43065:SF42">
    <property type="entry name" value="TWO-COMPONENT SENSOR PPRA"/>
    <property type="match status" value="1"/>
</dbReference>
<name>A0A5Q0CE93_9HYPH</name>
<dbReference type="Pfam" id="PF00512">
    <property type="entry name" value="HisKA"/>
    <property type="match status" value="1"/>
</dbReference>
<evidence type="ECO:0000313" key="7">
    <source>
        <dbReference type="Proteomes" id="UP000326881"/>
    </source>
</evidence>
<keyword evidence="3" id="KW-0597">Phosphoprotein</keyword>
<dbReference type="SMART" id="SM00388">
    <property type="entry name" value="HisKA"/>
    <property type="match status" value="1"/>
</dbReference>
<evidence type="ECO:0000313" key="6">
    <source>
        <dbReference type="EMBL" id="QFY63615.1"/>
    </source>
</evidence>
<geneLocation type="plasmid" evidence="6 7">
    <name>unnamed</name>
</geneLocation>
<dbReference type="Gene3D" id="3.30.565.10">
    <property type="entry name" value="Histidine kinase-like ATPase, C-terminal domain"/>
    <property type="match status" value="1"/>
</dbReference>
<dbReference type="EMBL" id="CP043499">
    <property type="protein sequence ID" value="QFY63615.1"/>
    <property type="molecule type" value="Genomic_DNA"/>
</dbReference>
<keyword evidence="4" id="KW-0472">Membrane</keyword>
<dbReference type="InterPro" id="IPR036890">
    <property type="entry name" value="HATPase_C_sf"/>
</dbReference>
<dbReference type="Gene3D" id="1.10.287.130">
    <property type="match status" value="1"/>
</dbReference>
<dbReference type="PROSITE" id="PS50109">
    <property type="entry name" value="HIS_KIN"/>
    <property type="match status" value="1"/>
</dbReference>
<dbReference type="SUPFAM" id="SSF55874">
    <property type="entry name" value="ATPase domain of HSP90 chaperone/DNA topoisomerase II/histidine kinase"/>
    <property type="match status" value="1"/>
</dbReference>
<dbReference type="PRINTS" id="PR00344">
    <property type="entry name" value="BCTRLSENSOR"/>
</dbReference>
<dbReference type="InterPro" id="IPR003594">
    <property type="entry name" value="HATPase_dom"/>
</dbReference>
<dbReference type="InterPro" id="IPR005467">
    <property type="entry name" value="His_kinase_dom"/>
</dbReference>
<proteinExistence type="predicted"/>
<reference evidence="6 7" key="1">
    <citation type="submission" date="2019-08" db="EMBL/GenBank/DDBJ databases">
        <title>Prosopis cineraria nodule microbiome.</title>
        <authorList>
            <person name="Ali R."/>
            <person name="Chaluvadi S.R."/>
            <person name="Wang X."/>
        </authorList>
    </citation>
    <scope>NUCLEOTIDE SEQUENCE [LARGE SCALE GENOMIC DNA]</scope>
    <source>
        <strain evidence="6 7">BG7</strain>
        <plasmid evidence="6 7">unnamed</plasmid>
    </source>
</reference>
<gene>
    <name evidence="6" type="ORF">FZ934_25600</name>
</gene>
<keyword evidence="6" id="KW-0614">Plasmid</keyword>
<dbReference type="SUPFAM" id="SSF55785">
    <property type="entry name" value="PYP-like sensor domain (PAS domain)"/>
    <property type="match status" value="1"/>
</dbReference>
<dbReference type="OrthoDB" id="226486at2"/>
<dbReference type="InterPro" id="IPR035965">
    <property type="entry name" value="PAS-like_dom_sf"/>
</dbReference>